<dbReference type="Proteomes" id="UP000001307">
    <property type="component" value="Unassembled WGS sequence"/>
</dbReference>
<dbReference type="EMBL" id="FN653021">
    <property type="protein sequence ID" value="CBY23404.1"/>
    <property type="molecule type" value="Genomic_DNA"/>
</dbReference>
<sequence>MKISPLLVTAVVGKPSEEGIAPRFSVSRTIGQCGGSFIGETEVDIKSLASQASTNTISTAFGLFNTIAQKASP</sequence>
<evidence type="ECO:0000313" key="1">
    <source>
        <dbReference type="EMBL" id="CBY23404.1"/>
    </source>
</evidence>
<dbReference type="AlphaFoldDB" id="E4X1T7"/>
<name>E4X1T7_OIKDI</name>
<organism evidence="1">
    <name type="scientific">Oikopleura dioica</name>
    <name type="common">Tunicate</name>
    <dbReference type="NCBI Taxonomy" id="34765"/>
    <lineage>
        <taxon>Eukaryota</taxon>
        <taxon>Metazoa</taxon>
        <taxon>Chordata</taxon>
        <taxon>Tunicata</taxon>
        <taxon>Appendicularia</taxon>
        <taxon>Copelata</taxon>
        <taxon>Oikopleuridae</taxon>
        <taxon>Oikopleura</taxon>
    </lineage>
</organism>
<gene>
    <name evidence="1" type="ORF">GSOID_T00015840001</name>
</gene>
<dbReference type="InParanoid" id="E4X1T7"/>
<keyword evidence="2" id="KW-1185">Reference proteome</keyword>
<evidence type="ECO:0000313" key="2">
    <source>
        <dbReference type="Proteomes" id="UP000001307"/>
    </source>
</evidence>
<protein>
    <submittedName>
        <fullName evidence="1">Uncharacterized protein</fullName>
    </submittedName>
</protein>
<reference evidence="1" key="1">
    <citation type="journal article" date="2010" name="Science">
        <title>Plasticity of animal genome architecture unmasked by rapid evolution of a pelagic tunicate.</title>
        <authorList>
            <person name="Denoeud F."/>
            <person name="Henriet S."/>
            <person name="Mungpakdee S."/>
            <person name="Aury J.M."/>
            <person name="Da Silva C."/>
            <person name="Brinkmann H."/>
            <person name="Mikhaleva J."/>
            <person name="Olsen L.C."/>
            <person name="Jubin C."/>
            <person name="Canestro C."/>
            <person name="Bouquet J.M."/>
            <person name="Danks G."/>
            <person name="Poulain J."/>
            <person name="Campsteijn C."/>
            <person name="Adamski M."/>
            <person name="Cross I."/>
            <person name="Yadetie F."/>
            <person name="Muffato M."/>
            <person name="Louis A."/>
            <person name="Butcher S."/>
            <person name="Tsagkogeorga G."/>
            <person name="Konrad A."/>
            <person name="Singh S."/>
            <person name="Jensen M.F."/>
            <person name="Cong E.H."/>
            <person name="Eikeseth-Otteraa H."/>
            <person name="Noel B."/>
            <person name="Anthouard V."/>
            <person name="Porcel B.M."/>
            <person name="Kachouri-Lafond R."/>
            <person name="Nishino A."/>
            <person name="Ugolini M."/>
            <person name="Chourrout P."/>
            <person name="Nishida H."/>
            <person name="Aasland R."/>
            <person name="Huzurbazar S."/>
            <person name="Westhof E."/>
            <person name="Delsuc F."/>
            <person name="Lehrach H."/>
            <person name="Reinhardt R."/>
            <person name="Weissenbach J."/>
            <person name="Roy S.W."/>
            <person name="Artiguenave F."/>
            <person name="Postlethwait J.H."/>
            <person name="Manak J.R."/>
            <person name="Thompson E.M."/>
            <person name="Jaillon O."/>
            <person name="Du Pasquier L."/>
            <person name="Boudinot P."/>
            <person name="Liberles D.A."/>
            <person name="Volff J.N."/>
            <person name="Philippe H."/>
            <person name="Lenhard B."/>
            <person name="Roest Crollius H."/>
            <person name="Wincker P."/>
            <person name="Chourrout D."/>
        </authorList>
    </citation>
    <scope>NUCLEOTIDE SEQUENCE [LARGE SCALE GENOMIC DNA]</scope>
</reference>
<accession>E4X1T7</accession>
<proteinExistence type="predicted"/>